<reference evidence="1 2" key="1">
    <citation type="journal article" date="2023" name="Sci. Data">
        <title>Genome assembly of the Korean intertidal mud-creeper Batillaria attramentaria.</title>
        <authorList>
            <person name="Patra A.K."/>
            <person name="Ho P.T."/>
            <person name="Jun S."/>
            <person name="Lee S.J."/>
            <person name="Kim Y."/>
            <person name="Won Y.J."/>
        </authorList>
    </citation>
    <scope>NUCLEOTIDE SEQUENCE [LARGE SCALE GENOMIC DNA]</scope>
    <source>
        <strain evidence="1">Wonlab-2016</strain>
    </source>
</reference>
<dbReference type="EMBL" id="JACVVK020000279">
    <property type="protein sequence ID" value="KAK7480535.1"/>
    <property type="molecule type" value="Genomic_DNA"/>
</dbReference>
<evidence type="ECO:0000313" key="1">
    <source>
        <dbReference type="EMBL" id="KAK7480535.1"/>
    </source>
</evidence>
<proteinExistence type="predicted"/>
<name>A0ABD0K109_9CAEN</name>
<dbReference type="AlphaFoldDB" id="A0ABD0K109"/>
<gene>
    <name evidence="1" type="ORF">BaRGS_00028197</name>
</gene>
<keyword evidence="2" id="KW-1185">Reference proteome</keyword>
<comment type="caution">
    <text evidence="1">The sequence shown here is derived from an EMBL/GenBank/DDBJ whole genome shotgun (WGS) entry which is preliminary data.</text>
</comment>
<sequence>MRLPTNAAILVAAPKLSPQNGTTHSLASSTQITENQEHLTSLCPVKIEKKKRSSAEAVLPDIEQGTQL</sequence>
<dbReference type="Proteomes" id="UP001519460">
    <property type="component" value="Unassembled WGS sequence"/>
</dbReference>
<evidence type="ECO:0000313" key="2">
    <source>
        <dbReference type="Proteomes" id="UP001519460"/>
    </source>
</evidence>
<accession>A0ABD0K109</accession>
<protein>
    <submittedName>
        <fullName evidence="1">Uncharacterized protein</fullName>
    </submittedName>
</protein>
<organism evidence="1 2">
    <name type="scientific">Batillaria attramentaria</name>
    <dbReference type="NCBI Taxonomy" id="370345"/>
    <lineage>
        <taxon>Eukaryota</taxon>
        <taxon>Metazoa</taxon>
        <taxon>Spiralia</taxon>
        <taxon>Lophotrochozoa</taxon>
        <taxon>Mollusca</taxon>
        <taxon>Gastropoda</taxon>
        <taxon>Caenogastropoda</taxon>
        <taxon>Sorbeoconcha</taxon>
        <taxon>Cerithioidea</taxon>
        <taxon>Batillariidae</taxon>
        <taxon>Batillaria</taxon>
    </lineage>
</organism>